<sequence length="756" mass="86667">MLIASLLPRDLAAGGGPPCQQPIASRYCSSTQLDMLVPQEGRSKVFLEQLIRGYRPELLEYADRPNENSKIFADIQNFHRTYRIEELASEELGLFVRKENKDIFANGDYLTQAYCYSGGNFSNLHSYYAGLKDSNLEQEEIRHLAMMRLALVQDCLFNLDDYLKSSQTFQGHVGKEQGLYKNWSQYIEAAAFYHDGFFPEAAELFAMIALEEKNAGRKTGWLIETARYMEVLALFHNGREGQESVFLPAIFNSFTEAFLTDFPQSEYRRHVEDMEIGIWLHYGDRDRYYTELLDEIAVGELLTNGKNSLDQLDHLAINALRANIDEIANRRLTHRNGITLLAAILSKPDNVVGLCAQRKNVVSGQHQEIQAYSAMVCDYLLKEKRPSSDGYKDTPLYSHALAFEAMVNLEHGEFDKAQMQISDIAAGKETSLEDLFALRSKQLEVRLKNKTPLDFILNDKILINGADKNEQLSKLAILDVVLYEQVSRYFLSANDFISALSGTADPLLQFALIRPHLDEALVQEDWQGAIMLSKKLDWEAALQASALEKSNKLREEIKLYADLEQDMETLALMQAKSRGRARALSNIAYFLYENHIAPRCSYARTKLINRYLEDCQPVYVHLAAEGVWAENKTVDQPRAPIEMFAEALDLYRQEKGTTAEQARLLRIMIFCAKGANNVSYCLRWKDIPKKQFQSWFETLTLKYPKSERVKYWYYDLPFYTGVYINRAGQELDQEYWYEEDAYLGYLDGGPYGLTVQ</sequence>
<evidence type="ECO:0000313" key="2">
    <source>
        <dbReference type="Proteomes" id="UP000035444"/>
    </source>
</evidence>
<dbReference type="STRING" id="1489064.WH96_00135"/>
<gene>
    <name evidence="1" type="ORF">WH96_00135</name>
</gene>
<organism evidence="1 2">
    <name type="scientific">Kiloniella spongiae</name>
    <dbReference type="NCBI Taxonomy" id="1489064"/>
    <lineage>
        <taxon>Bacteria</taxon>
        <taxon>Pseudomonadati</taxon>
        <taxon>Pseudomonadota</taxon>
        <taxon>Alphaproteobacteria</taxon>
        <taxon>Rhodospirillales</taxon>
        <taxon>Kiloniellaceae</taxon>
        <taxon>Kiloniella</taxon>
    </lineage>
</organism>
<comment type="caution">
    <text evidence="1">The sequence shown here is derived from an EMBL/GenBank/DDBJ whole genome shotgun (WGS) entry which is preliminary data.</text>
</comment>
<accession>A0A0H2MHG1</accession>
<keyword evidence="2" id="KW-1185">Reference proteome</keyword>
<name>A0A0H2MHG1_9PROT</name>
<dbReference type="EMBL" id="LAQL01000002">
    <property type="protein sequence ID" value="KLN61999.1"/>
    <property type="molecule type" value="Genomic_DNA"/>
</dbReference>
<reference evidence="1 2" key="1">
    <citation type="submission" date="2015-03" db="EMBL/GenBank/DDBJ databases">
        <title>Genome Sequence of Kiloniella spongiae MEBiC09566, isolated from a marine sponge.</title>
        <authorList>
            <person name="Shao Z."/>
            <person name="Wang L."/>
            <person name="Li X."/>
        </authorList>
    </citation>
    <scope>NUCLEOTIDE SEQUENCE [LARGE SCALE GENOMIC DNA]</scope>
    <source>
        <strain evidence="1 2">MEBiC09566</strain>
    </source>
</reference>
<evidence type="ECO:0000313" key="1">
    <source>
        <dbReference type="EMBL" id="KLN61999.1"/>
    </source>
</evidence>
<proteinExistence type="predicted"/>
<dbReference type="AlphaFoldDB" id="A0A0H2MHG1"/>
<dbReference type="Proteomes" id="UP000035444">
    <property type="component" value="Unassembled WGS sequence"/>
</dbReference>
<protein>
    <submittedName>
        <fullName evidence="1">Uncharacterized protein</fullName>
    </submittedName>
</protein>